<sequence>MTVREKTGLLADPFCIYPFSALNVMPSGQVKPCCAYTTPIHKDGAPMSVYEHTLEEIWNSQDMRDLRRDLSNGKPAKGCSYCYRQEAGGMKSMGTERTELSRAWTPEDAKKLAEADFRIEEGVSALDLDIGNLCNLKCRMCNSSYSSAIAADPVHSRWAPPGPVAARWRRDGSLIAPNHVLGVTYAGLTYPAQEDGTLRSWVHGSGTVKASVYGVGVSGFSIQLFAAEATEASIYANDVLLETAQVSGRYERRFDVEGVEAAAYLDVKIVVAGGPVAVEAVKLLRSNQGGSKLVFSRFENGDQWFQSEAFMTDELLERAESLEIVRLIGGEPLLIKEAQTFARRLIERGVAQNIRLEMATNGTQAGDEWIDILTSFKFTLLAMSVDGFGAVNEYIRYPSDWSVIDRNIRAFAALEMIEMRAAVTVQAYNALRIVELVDYCEEVGIEFSGHLLQYPPHLGIRAMPDAARERSVSLLRGHIAKRTADAPDWAYAVPLESLAAAIEKESYSPEENAKFWTFTREMDASRGQSLSDAMPELYALMQPPA</sequence>
<dbReference type="RefSeq" id="WP_108435410.1">
    <property type="nucleotide sequence ID" value="NZ_CP028918.1"/>
</dbReference>
<gene>
    <name evidence="8" type="ORF">HYN69_08790</name>
</gene>
<reference evidence="8 9" key="1">
    <citation type="submission" date="2018-04" db="EMBL/GenBank/DDBJ databases">
        <title>Genome sequencing of Gemmobacter.</title>
        <authorList>
            <person name="Yi H."/>
            <person name="Baek M.-G."/>
        </authorList>
    </citation>
    <scope>NUCLEOTIDE SEQUENCE [LARGE SCALE GENOMIC DNA]</scope>
    <source>
        <strain evidence="8 9">HYN0069</strain>
    </source>
</reference>
<dbReference type="InterPro" id="IPR013785">
    <property type="entry name" value="Aldolase_TIM"/>
</dbReference>
<dbReference type="InterPro" id="IPR023885">
    <property type="entry name" value="4Fe4S-binding_SPASM_dom"/>
</dbReference>
<dbReference type="Gene3D" id="3.20.20.70">
    <property type="entry name" value="Aldolase class I"/>
    <property type="match status" value="2"/>
</dbReference>
<dbReference type="Pfam" id="PF04055">
    <property type="entry name" value="Radical_SAM"/>
    <property type="match status" value="1"/>
</dbReference>
<keyword evidence="4" id="KW-0408">Iron</keyword>
<evidence type="ECO:0000256" key="5">
    <source>
        <dbReference type="ARBA" id="ARBA00023014"/>
    </source>
</evidence>
<dbReference type="AlphaFoldDB" id="A0A2S0ULC2"/>
<dbReference type="InterPro" id="IPR023867">
    <property type="entry name" value="Sulphatase_maturase_rSAM"/>
</dbReference>
<dbReference type="OrthoDB" id="7528037at2"/>
<dbReference type="Pfam" id="PF13186">
    <property type="entry name" value="SPASM"/>
    <property type="match status" value="1"/>
</dbReference>
<dbReference type="InterPro" id="IPR007197">
    <property type="entry name" value="rSAM"/>
</dbReference>
<feature type="domain" description="4Fe4S-binding SPASM" evidence="7">
    <location>
        <begin position="15"/>
        <end position="82"/>
    </location>
</feature>
<dbReference type="GO" id="GO:0016491">
    <property type="term" value="F:oxidoreductase activity"/>
    <property type="evidence" value="ECO:0007669"/>
    <property type="project" value="InterPro"/>
</dbReference>
<evidence type="ECO:0000256" key="2">
    <source>
        <dbReference type="ARBA" id="ARBA00022691"/>
    </source>
</evidence>
<accession>A0A2S0ULC2</accession>
<dbReference type="EMBL" id="CP028918">
    <property type="protein sequence ID" value="AWB48591.1"/>
    <property type="molecule type" value="Genomic_DNA"/>
</dbReference>
<dbReference type="GO" id="GO:0051536">
    <property type="term" value="F:iron-sulfur cluster binding"/>
    <property type="evidence" value="ECO:0007669"/>
    <property type="project" value="UniProtKB-KW"/>
</dbReference>
<evidence type="ECO:0000256" key="1">
    <source>
        <dbReference type="ARBA" id="ARBA00001966"/>
    </source>
</evidence>
<comment type="cofactor">
    <cofactor evidence="1">
        <name>[4Fe-4S] cluster</name>
        <dbReference type="ChEBI" id="CHEBI:49883"/>
    </cofactor>
</comment>
<dbReference type="PANTHER" id="PTHR43273">
    <property type="entry name" value="ANAEROBIC SULFATASE-MATURATING ENZYME HOMOLOG ASLB-RELATED"/>
    <property type="match status" value="1"/>
</dbReference>
<evidence type="ECO:0000313" key="8">
    <source>
        <dbReference type="EMBL" id="AWB48591.1"/>
    </source>
</evidence>
<dbReference type="Proteomes" id="UP000244496">
    <property type="component" value="Chromosome"/>
</dbReference>
<evidence type="ECO:0000256" key="3">
    <source>
        <dbReference type="ARBA" id="ARBA00022723"/>
    </source>
</evidence>
<dbReference type="InterPro" id="IPR058240">
    <property type="entry name" value="rSAM_sf"/>
</dbReference>
<evidence type="ECO:0000313" key="9">
    <source>
        <dbReference type="Proteomes" id="UP000244496"/>
    </source>
</evidence>
<organism evidence="8 9">
    <name type="scientific">Paragemmobacter aquarius</name>
    <dbReference type="NCBI Taxonomy" id="2169400"/>
    <lineage>
        <taxon>Bacteria</taxon>
        <taxon>Pseudomonadati</taxon>
        <taxon>Pseudomonadota</taxon>
        <taxon>Alphaproteobacteria</taxon>
        <taxon>Rhodobacterales</taxon>
        <taxon>Paracoccaceae</taxon>
        <taxon>Paragemmobacter</taxon>
    </lineage>
</organism>
<keyword evidence="5" id="KW-0411">Iron-sulfur</keyword>
<protein>
    <submittedName>
        <fullName evidence="8">Uncharacterized protein</fullName>
    </submittedName>
</protein>
<proteinExistence type="predicted"/>
<dbReference type="PANTHER" id="PTHR43273:SF8">
    <property type="entry name" value="RADICAL SAM DOMAIN PROTEIN"/>
    <property type="match status" value="1"/>
</dbReference>
<dbReference type="KEGG" id="geh:HYN69_08790"/>
<evidence type="ECO:0000259" key="6">
    <source>
        <dbReference type="Pfam" id="PF04055"/>
    </source>
</evidence>
<dbReference type="GO" id="GO:0046872">
    <property type="term" value="F:metal ion binding"/>
    <property type="evidence" value="ECO:0007669"/>
    <property type="project" value="UniProtKB-KW"/>
</dbReference>
<dbReference type="CDD" id="cd21109">
    <property type="entry name" value="SPASM"/>
    <property type="match status" value="1"/>
</dbReference>
<keyword evidence="9" id="KW-1185">Reference proteome</keyword>
<keyword evidence="3" id="KW-0479">Metal-binding</keyword>
<evidence type="ECO:0000259" key="7">
    <source>
        <dbReference type="Pfam" id="PF13186"/>
    </source>
</evidence>
<dbReference type="CDD" id="cd01335">
    <property type="entry name" value="Radical_SAM"/>
    <property type="match status" value="1"/>
</dbReference>
<keyword evidence="2" id="KW-0949">S-adenosyl-L-methionine</keyword>
<dbReference type="SUPFAM" id="SSF102114">
    <property type="entry name" value="Radical SAM enzymes"/>
    <property type="match status" value="2"/>
</dbReference>
<name>A0A2S0ULC2_9RHOB</name>
<evidence type="ECO:0000256" key="4">
    <source>
        <dbReference type="ARBA" id="ARBA00023004"/>
    </source>
</evidence>
<feature type="domain" description="Radical SAM core" evidence="6">
    <location>
        <begin position="314"/>
        <end position="414"/>
    </location>
</feature>